<comment type="caution">
    <text evidence="1">The sequence shown here is derived from an EMBL/GenBank/DDBJ whole genome shotgun (WGS) entry which is preliminary data.</text>
</comment>
<accession>A0AAV0B308</accession>
<protein>
    <submittedName>
        <fullName evidence="1">Uncharacterized protein</fullName>
    </submittedName>
</protein>
<dbReference type="EMBL" id="CALTRL010002828">
    <property type="protein sequence ID" value="CAH7676869.1"/>
    <property type="molecule type" value="Genomic_DNA"/>
</dbReference>
<sequence length="61" mass="6696">MYAACHMWPPTCQSMPQDLNGGVGVGLLESVGLYAAAQGQIKDSRWYDKMIIPSYESATTR</sequence>
<reference evidence="1" key="1">
    <citation type="submission" date="2022-06" db="EMBL/GenBank/DDBJ databases">
        <authorList>
            <consortium name="SYNGENTA / RWTH Aachen University"/>
        </authorList>
    </citation>
    <scope>NUCLEOTIDE SEQUENCE</scope>
</reference>
<evidence type="ECO:0000313" key="1">
    <source>
        <dbReference type="EMBL" id="CAH7676869.1"/>
    </source>
</evidence>
<gene>
    <name evidence="1" type="ORF">PPACK8108_LOCUS11972</name>
</gene>
<keyword evidence="2" id="KW-1185">Reference proteome</keyword>
<proteinExistence type="predicted"/>
<organism evidence="1 2">
    <name type="scientific">Phakopsora pachyrhizi</name>
    <name type="common">Asian soybean rust disease fungus</name>
    <dbReference type="NCBI Taxonomy" id="170000"/>
    <lineage>
        <taxon>Eukaryota</taxon>
        <taxon>Fungi</taxon>
        <taxon>Dikarya</taxon>
        <taxon>Basidiomycota</taxon>
        <taxon>Pucciniomycotina</taxon>
        <taxon>Pucciniomycetes</taxon>
        <taxon>Pucciniales</taxon>
        <taxon>Phakopsoraceae</taxon>
        <taxon>Phakopsora</taxon>
    </lineage>
</organism>
<dbReference type="AlphaFoldDB" id="A0AAV0B308"/>
<evidence type="ECO:0000313" key="2">
    <source>
        <dbReference type="Proteomes" id="UP001153365"/>
    </source>
</evidence>
<dbReference type="Proteomes" id="UP001153365">
    <property type="component" value="Unassembled WGS sequence"/>
</dbReference>
<name>A0AAV0B308_PHAPC</name>